<evidence type="ECO:0000259" key="15">
    <source>
        <dbReference type="Pfam" id="PF13193"/>
    </source>
</evidence>
<feature type="domain" description="AMP-dependent synthetase/ligase" evidence="14">
    <location>
        <begin position="63"/>
        <end position="469"/>
    </location>
</feature>
<keyword evidence="3 13" id="KW-0547">Nucleotide-binding</keyword>
<reference evidence="16 17" key="1">
    <citation type="submission" date="2022-05" db="EMBL/GenBank/DDBJ databases">
        <authorList>
            <consortium name="Genoscope - CEA"/>
            <person name="William W."/>
        </authorList>
    </citation>
    <scope>NUCLEOTIDE SEQUENCE [LARGE SCALE GENOMIC DNA]</scope>
</reference>
<evidence type="ECO:0000256" key="6">
    <source>
        <dbReference type="ARBA" id="ARBA00024469"/>
    </source>
</evidence>
<evidence type="ECO:0000256" key="4">
    <source>
        <dbReference type="ARBA" id="ARBA00022832"/>
    </source>
</evidence>
<proteinExistence type="inferred from homology"/>
<evidence type="ECO:0000259" key="14">
    <source>
        <dbReference type="Pfam" id="PF00501"/>
    </source>
</evidence>
<dbReference type="InterPro" id="IPR025110">
    <property type="entry name" value="AMP-bd_C"/>
</dbReference>
<dbReference type="EMBL" id="CALNXK010000102">
    <property type="protein sequence ID" value="CAH3155782.1"/>
    <property type="molecule type" value="Genomic_DNA"/>
</dbReference>
<gene>
    <name evidence="16" type="ORF">PLOB_00001397</name>
</gene>
<comment type="catalytic activity">
    <reaction evidence="8">
        <text>12-hydroxy-(5Z,8Z,10E,14Z)-eicosatetraenoate + ATP + CoA = 12-hydroxy-(5Z,8Z,10E,14Z)-eicosatetraenoyl-CoA + AMP + diphosphate</text>
        <dbReference type="Rhea" id="RHEA:52112"/>
        <dbReference type="ChEBI" id="CHEBI:30616"/>
        <dbReference type="ChEBI" id="CHEBI:33019"/>
        <dbReference type="ChEBI" id="CHEBI:57287"/>
        <dbReference type="ChEBI" id="CHEBI:90718"/>
        <dbReference type="ChEBI" id="CHEBI:136408"/>
        <dbReference type="ChEBI" id="CHEBI:456215"/>
    </reaction>
    <physiologicalReaction direction="left-to-right" evidence="8">
        <dbReference type="Rhea" id="RHEA:52113"/>
    </physiologicalReaction>
</comment>
<comment type="function">
    <text evidence="13">Catalyzes the conversion of long-chain fatty acids to their active form acyl-CoAs for both synthesis of cellular lipids, and degradation via beta-oxidation.</text>
</comment>
<dbReference type="PROSITE" id="PS00455">
    <property type="entry name" value="AMP_BINDING"/>
    <property type="match status" value="1"/>
</dbReference>
<dbReference type="Proteomes" id="UP001159405">
    <property type="component" value="Unassembled WGS sequence"/>
</dbReference>
<evidence type="ECO:0000256" key="5">
    <source>
        <dbReference type="ARBA" id="ARBA00022840"/>
    </source>
</evidence>
<evidence type="ECO:0000256" key="10">
    <source>
        <dbReference type="ARBA" id="ARBA00024548"/>
    </source>
</evidence>
<evidence type="ECO:0000256" key="2">
    <source>
        <dbReference type="ARBA" id="ARBA00022598"/>
    </source>
</evidence>
<evidence type="ECO:0000256" key="9">
    <source>
        <dbReference type="ARBA" id="ARBA00024532"/>
    </source>
</evidence>
<dbReference type="InterPro" id="IPR000873">
    <property type="entry name" value="AMP-dep_synth/lig_dom"/>
</dbReference>
<dbReference type="PANTHER" id="PTHR43272">
    <property type="entry name" value="LONG-CHAIN-FATTY-ACID--COA LIGASE"/>
    <property type="match status" value="1"/>
</dbReference>
<comment type="catalytic activity">
    <reaction evidence="7">
        <text>a long-chain fatty acid + ATP + CoA = a long-chain fatty acyl-CoA + AMP + diphosphate</text>
        <dbReference type="Rhea" id="RHEA:15421"/>
        <dbReference type="ChEBI" id="CHEBI:30616"/>
        <dbReference type="ChEBI" id="CHEBI:33019"/>
        <dbReference type="ChEBI" id="CHEBI:57287"/>
        <dbReference type="ChEBI" id="CHEBI:57560"/>
        <dbReference type="ChEBI" id="CHEBI:83139"/>
        <dbReference type="ChEBI" id="CHEBI:456215"/>
        <dbReference type="EC" id="6.2.1.3"/>
    </reaction>
    <physiologicalReaction direction="left-to-right" evidence="7">
        <dbReference type="Rhea" id="RHEA:15422"/>
    </physiologicalReaction>
</comment>
<evidence type="ECO:0000313" key="16">
    <source>
        <dbReference type="EMBL" id="CAH3155782.1"/>
    </source>
</evidence>
<keyword evidence="2 13" id="KW-0436">Ligase</keyword>
<comment type="catalytic activity">
    <reaction evidence="9">
        <text>15-hydroxy-(5Z,8Z,11Z,13E)-eicosatetraenoate + ATP + CoA = 15-hydroxy-(5Z,8Z,11Z,13E)-eicosatetraenoyl-CoA + AMP + diphosphate</text>
        <dbReference type="Rhea" id="RHEA:52116"/>
        <dbReference type="ChEBI" id="CHEBI:30616"/>
        <dbReference type="ChEBI" id="CHEBI:33019"/>
        <dbReference type="ChEBI" id="CHEBI:57287"/>
        <dbReference type="ChEBI" id="CHEBI:78832"/>
        <dbReference type="ChEBI" id="CHEBI:136409"/>
        <dbReference type="ChEBI" id="CHEBI:456215"/>
    </reaction>
    <physiologicalReaction direction="left-to-right" evidence="9">
        <dbReference type="Rhea" id="RHEA:52117"/>
    </physiologicalReaction>
</comment>
<dbReference type="InterPro" id="IPR020845">
    <property type="entry name" value="AMP-binding_CS"/>
</dbReference>
<dbReference type="EC" id="6.2.1.3" evidence="13"/>
<sequence length="652" mass="73083">MDPPPHPQSVEIEGTDGARRCALTTEIIDRQYPDVTTVYESFLRGKSITGDGPCLGTWNKESKQYTWLSYNQVHERATKVGRGLVAIGCEPSQKSFIGIYGPNRVEWTLTDLACEMFSMVTVPVYDTHGPQDCIYIISHAEISTIVCNEDKVSSLLEHAHSCKGLKYLIKIGTQVTEEQSTTAKGLGLQIMSFSDLEELGEKNPRELNPAKPEDILTVCYTSGTTGPPKGAILTHANLVSDISAYRWIYQQSGFPELTPEDVHLSFLPLAHMYERINHLHLMLSGARIGYFSGDIKRLLEDCKELQPTIFSAVPRLLNRIYDRVTSGVANSKLKQWLLQTALNSKENDLKRGIISKDTMWDVIVFRKIQNLLGGRVRYIPCGSAPLSAKVTSFIRCVMGCQLAEGYGQTEATCAVTFQLYNDPIAEGHVGPPIPCNIVKLVDVEEMEYFAKNNQGEVCVKGPNVFKGYLKDPAKTAETIDKDGWLHTGDIGEWLPNGTLRIIDRKKNIFKLSQGEYIAPEKIQNVYLRSPFVAQVFVVGNSLKSFIVAIVVPDAEVLEPWARNNGIEGDIKQLCENKTVYQTIFQDMLDKGREGGLNSLEQVKRIHLHPEMFSIENGLLTPTLKAKRVQIHRKFKEEIERVFEQAEVEQKTV</sequence>
<comment type="catalytic activity">
    <reaction evidence="12">
        <text>hexadecanoate + ATP + CoA = hexadecanoyl-CoA + AMP + diphosphate</text>
        <dbReference type="Rhea" id="RHEA:30751"/>
        <dbReference type="ChEBI" id="CHEBI:7896"/>
        <dbReference type="ChEBI" id="CHEBI:30616"/>
        <dbReference type="ChEBI" id="CHEBI:33019"/>
        <dbReference type="ChEBI" id="CHEBI:57287"/>
        <dbReference type="ChEBI" id="CHEBI:57379"/>
        <dbReference type="ChEBI" id="CHEBI:456215"/>
    </reaction>
    <physiologicalReaction direction="left-to-right" evidence="12">
        <dbReference type="Rhea" id="RHEA:30752"/>
    </physiologicalReaction>
</comment>
<comment type="caution">
    <text evidence="16">The sequence shown here is derived from an EMBL/GenBank/DDBJ whole genome shotgun (WGS) entry which is preliminary data.</text>
</comment>
<dbReference type="CDD" id="cd05927">
    <property type="entry name" value="LC-FACS_euk"/>
    <property type="match status" value="1"/>
</dbReference>
<keyword evidence="13" id="KW-0443">Lipid metabolism</keyword>
<evidence type="ECO:0000256" key="8">
    <source>
        <dbReference type="ARBA" id="ARBA00024495"/>
    </source>
</evidence>
<dbReference type="InterPro" id="IPR042099">
    <property type="entry name" value="ANL_N_sf"/>
</dbReference>
<keyword evidence="4 13" id="KW-0276">Fatty acid metabolism</keyword>
<dbReference type="PANTHER" id="PTHR43272:SF33">
    <property type="entry name" value="AMP-BINDING DOMAIN-CONTAINING PROTEIN-RELATED"/>
    <property type="match status" value="1"/>
</dbReference>
<feature type="domain" description="AMP-binding enzyme C-terminal" evidence="15">
    <location>
        <begin position="522"/>
        <end position="576"/>
    </location>
</feature>
<evidence type="ECO:0000313" key="17">
    <source>
        <dbReference type="Proteomes" id="UP001159405"/>
    </source>
</evidence>
<comment type="catalytic activity">
    <reaction evidence="11">
        <text>(E)-hexadec-2-enoate + ATP + CoA = (2E)-hexadecenoyl-CoA + AMP + diphosphate</text>
        <dbReference type="Rhea" id="RHEA:36139"/>
        <dbReference type="ChEBI" id="CHEBI:30616"/>
        <dbReference type="ChEBI" id="CHEBI:33019"/>
        <dbReference type="ChEBI" id="CHEBI:57287"/>
        <dbReference type="ChEBI" id="CHEBI:61526"/>
        <dbReference type="ChEBI" id="CHEBI:72745"/>
        <dbReference type="ChEBI" id="CHEBI:456215"/>
    </reaction>
    <physiologicalReaction direction="left-to-right" evidence="11">
        <dbReference type="Rhea" id="RHEA:36140"/>
    </physiologicalReaction>
</comment>
<dbReference type="InterPro" id="IPR045311">
    <property type="entry name" value="LC-FACS_euk"/>
</dbReference>
<evidence type="ECO:0000256" key="7">
    <source>
        <dbReference type="ARBA" id="ARBA00024484"/>
    </source>
</evidence>
<evidence type="ECO:0000256" key="13">
    <source>
        <dbReference type="RuleBase" id="RU369030"/>
    </source>
</evidence>
<dbReference type="Pfam" id="PF13193">
    <property type="entry name" value="AMP-binding_C"/>
    <property type="match status" value="1"/>
</dbReference>
<name>A0ABN8Q2E5_9CNID</name>
<evidence type="ECO:0000256" key="11">
    <source>
        <dbReference type="ARBA" id="ARBA00024565"/>
    </source>
</evidence>
<dbReference type="Gene3D" id="3.40.50.12780">
    <property type="entry name" value="N-terminal domain of ligase-like"/>
    <property type="match status" value="1"/>
</dbReference>
<dbReference type="Pfam" id="PF00501">
    <property type="entry name" value="AMP-binding"/>
    <property type="match status" value="1"/>
</dbReference>
<accession>A0ABN8Q2E5</accession>
<comment type="similarity">
    <text evidence="1 13">Belongs to the ATP-dependent AMP-binding enzyme family.</text>
</comment>
<organism evidence="16 17">
    <name type="scientific">Porites lobata</name>
    <dbReference type="NCBI Taxonomy" id="104759"/>
    <lineage>
        <taxon>Eukaryota</taxon>
        <taxon>Metazoa</taxon>
        <taxon>Cnidaria</taxon>
        <taxon>Anthozoa</taxon>
        <taxon>Hexacorallia</taxon>
        <taxon>Scleractinia</taxon>
        <taxon>Fungiina</taxon>
        <taxon>Poritidae</taxon>
        <taxon>Porites</taxon>
    </lineage>
</organism>
<evidence type="ECO:0000256" key="12">
    <source>
        <dbReference type="ARBA" id="ARBA00049139"/>
    </source>
</evidence>
<comment type="catalytic activity">
    <reaction evidence="10">
        <text>(5Z,8Z,11Z,14Z)-eicosatetraenoate + ATP + CoA = (5Z,8Z,11Z,14Z)-eicosatetraenoyl-CoA + AMP + diphosphate</text>
        <dbReference type="Rhea" id="RHEA:19713"/>
        <dbReference type="ChEBI" id="CHEBI:30616"/>
        <dbReference type="ChEBI" id="CHEBI:32395"/>
        <dbReference type="ChEBI" id="CHEBI:33019"/>
        <dbReference type="ChEBI" id="CHEBI:57287"/>
        <dbReference type="ChEBI" id="CHEBI:57368"/>
        <dbReference type="ChEBI" id="CHEBI:456215"/>
        <dbReference type="EC" id="6.2.1.15"/>
    </reaction>
    <physiologicalReaction direction="left-to-right" evidence="10">
        <dbReference type="Rhea" id="RHEA:19714"/>
    </physiologicalReaction>
</comment>
<evidence type="ECO:0000256" key="1">
    <source>
        <dbReference type="ARBA" id="ARBA00006432"/>
    </source>
</evidence>
<keyword evidence="17" id="KW-1185">Reference proteome</keyword>
<protein>
    <recommendedName>
        <fullName evidence="13">Long-chain-fatty-acid--CoA ligase</fullName>
        <ecNumber evidence="13">6.2.1.3</ecNumber>
    </recommendedName>
</protein>
<dbReference type="SUPFAM" id="SSF56801">
    <property type="entry name" value="Acetyl-CoA synthetase-like"/>
    <property type="match status" value="1"/>
</dbReference>
<comment type="catalytic activity">
    <reaction evidence="6">
        <text>5-hydroxy-(6E,8Z,11Z,14Z)-eicosatetraenoate + ATP + CoA = 5-hydroxy-(6E,8Z,11Z,14Z)-eicosatetraenoyl-CoA + AMP + diphosphate</text>
        <dbReference type="Rhea" id="RHEA:52108"/>
        <dbReference type="ChEBI" id="CHEBI:30616"/>
        <dbReference type="ChEBI" id="CHEBI:33019"/>
        <dbReference type="ChEBI" id="CHEBI:57287"/>
        <dbReference type="ChEBI" id="CHEBI:65341"/>
        <dbReference type="ChEBI" id="CHEBI:136407"/>
        <dbReference type="ChEBI" id="CHEBI:456215"/>
    </reaction>
    <physiologicalReaction direction="left-to-right" evidence="6">
        <dbReference type="Rhea" id="RHEA:52109"/>
    </physiologicalReaction>
</comment>
<keyword evidence="5 13" id="KW-0067">ATP-binding</keyword>
<evidence type="ECO:0000256" key="3">
    <source>
        <dbReference type="ARBA" id="ARBA00022741"/>
    </source>
</evidence>